<comment type="subcellular location">
    <subcellularLocation>
        <location evidence="1">Nucleus</location>
        <location evidence="1">Nucleolus</location>
    </subcellularLocation>
</comment>
<dbReference type="InterPro" id="IPR014009">
    <property type="entry name" value="PIK_FAT"/>
</dbReference>
<dbReference type="EMBL" id="GL883029">
    <property type="protein sequence ID" value="EGG13650.1"/>
    <property type="molecule type" value="Genomic_DNA"/>
</dbReference>
<dbReference type="SMART" id="SM01343">
    <property type="entry name" value="FATC"/>
    <property type="match status" value="1"/>
</dbReference>
<sequence>MKRVYSLAMHPASNQRLGAAIALTEIYRIFREEETLVTQFIFELMHMVLLSLRISSSSSSIRGAGEGGDKGDDDGAASSENDEIANKLSHVLTVMVKVIERKLDILNKSNAQRREHTDLQAFVLWLFKECCGRTESRARTEAILLFQRLVVMLPGIKSGSQWIKDNIKKHGIGFIMEVAEPANSLSPPTGSKKSGGSAPTVAEIEFWFKHLQTSLHVYTWYLSESFIEPIHLVNKEYGSKILTNSFYIFLSEYANNNSNSTTNNSSPISTLLSPLSPRELEKYNFYKFKFIDILNYGGIQFIRLVGDLLLTPLAIGLTEIDLETGVAPQQGQAFPGVHPIVNRICAILIEQGDRYKDTLIQVLVDKITSNDSALNLVNIDKLIKNESIDTLITLVKGYKIIHNNRVLDDVIEQCALATKSTIIKSTKQLNELLVDYIFDNCSDQVSPSKLLVFKEILTLVFSIGISPQKLLSLIQNPASLQEKSKDKKDINNNNNNNNNNKDDKSKNGDGDVTMTTTTPQAAGGGGSDTPPLEQVDKYSLFYKTFFGEITKHISSHFESYVDHLVEQIKKTNGIHKLLNDICIFKHTQWTENQSSLRKKEMKTVLIPFLTKVSSILSNNDMKQEEKENILEFVKNFIKVDTTTFFESQEGYDFIYSMLVNYLNRSNTLAFKNKALTLLPYLLSYPKHHNYNSLKEKLNEIVVYNFPLVSKDLTVGSPIYNDYITTIDRFLDTLESKGSTFMIDTLLPILKERDHSYIVNINASIDRFIKGSSDEQSKEVFTHCFNVFLSNDYTDELKITLVDKFCTPLIAKMTQPSLIHLFTLHLTSLMSIIQPLVPKYMTNSGERKSSIIEKICCFHVIEAFYEAMPSTTIKDNVNRYFYDKPDAKGTELTAAIMRAAHSAKSEKLASDDKHVTRPLCTLYHGSAYSCLASVIAATQSRENFFHTFFFKENIEKNEYLWENIIDTEKVYNFEPETNFTVNSKVDMNSIARRNLQDIKYLSSQYLQDSSLSQDASISGRGAFIAPAPVGHPLATFDDIMYQQQQRKYAKLNENMEMDEINSNPSMLPMLHIIDIYQDKFKLDSNSNEMPKWMTELYNKAKDSLLINRPQYFEKYHRQWIPLLIDYVISPATGGKGFHYFIRDVCLIILKWPNIYSLENQKSYNSIIQSNISRFINYLFKNAYAANRQIHRNNLNIIKLFVERWKGIFTVDKKNSIVEYLSHQTSGNFKGKGRQYKTTGLVLLSILLSNDIPAYDKQNDSDINEFKFYQTLLDNLTDFKELSDATSEICGMMLNFNQKHQNQSDLNELLRGKILSLFASTDYQRAFNCLYFIGLHHPSFLKQFQVRMLNVLPQLNEQVRLIAFNILYWIGDEVDDLYIKLKSINLENLIRVRNEENQLILLKILFKIVKNQSTQPAITTQIVQLLLKDYSFNSNPNESCRDLYFEICMWIYNNVAEYSDSDQLRITLLIGLSDDSEAIKKKIMEFWDTNQQLSLSTSSRLLQIFEKMYSVETENQWLGYSCCLLFQLCSRSSDFSKLVFEKPLSECTFKEYQLDSSWQSRTSNMNPLFSSSQDDSASQMMMMDTDQGIRSTQAPQFTLTQSSFSQFYPSGNSSLSQDVDMITGSNYSQQHSQQQQQKKQLPKPTSSSGKPSAGQKGGSGAFKQPAPVDGKYMELRNRFKKNEGNNTNESSANANVFARMQVKFNKEREAYIERAKKARENQVTMFRKYRSGELPDIQIKLQEIVRPLQLLCQIDSTIGSNVFASLFTAIYGRAATETKGFRENIKERISSISSVSVHCYPQMVSCILRIVEQCPELAPTCAQLARISLYSGNHPLGIVVLEQQIQAMINKEMSSSGSRRRQTSNSVVPQSSELSDAWEHLRELYRAMNENDILLGLIERQMGNVSYTKDAMEAELRGDWVSVLKVYDQALGALESGQLQNYQLSQRETSLWENGRLECYTKLRDLAALRDNFISYFGSDDSQQGHSQQGQQNNNAVLAANVFTESNREQLLTYYLQYSLKAKENWPALYQFISSLTPEQYEYIESTFPGELAFLEITRSDYNKSHYYIQKFYQRFREKWASTHPLAISSRHRLLQPIQKMIEIEEFLSLVHPKSTFSSSGSTDTDMTKLFMKGLMADKVVTPGRTFVSKDELATNVANSALNIKHMESLVNLWKKRYPSRLDDVVVWDDVVSYRSVLLEKIYERFMSSQNDEHIESSIKNLLIQERAELYHQMSKGARKLGNIIVSESYFRLAVKSYPKTKENDLAFPLVSSLIKIYCLKAKNSSTPQECLDRFVKALKFVVSKSNEETIKQSIDNQQKYERLHGDILWELYQLEGQLGADVVQDSLKKNSMSIPSLSLAPAAKVSSELFNMAYRCYNDSIQLHTKQQQSNNSVSKGAYLQFANFCDNVLAQRTNANEKSDEASVLASSVVNAALTAIKEEIPGAIEKFPRLLEIISQYESTANDFKENIKTIPCWMFIRWMSQIFPYLDLPQGPLVISILVKIAQYYPQAIYFPYKISSEQFGRIGQKVSQPLDLILKDSLLDTFTLELERLTHPEHRFKDYMETVKQILKQTPIDTSSLVKLNTEIYNDCFNHKTVSGDYNKKFSKEWEAIYIGHFGIDGSKLIKMDGRKFVEVVTDMTIKMNKNMKPTSTASMKLKDFSSWLAEFDKSNYLNNIEIPGQYNGYGKPQPELHIKVSSFDANILVMGSLRKPKRVKIHGSDEQNYPFLVKGGEDLRLDQRVQQLFHVMNDIMAKDTATSQRNLKIATYHVVPMTSKVGIIQWLLDTKPLKEILEEQMAIHQKVDRSQVSLSRMEASKIHSDWIQTFAKYLKTSGPPPPGPLYHQMFIHATAKDAIDKQERQHARIPATLLQKGIWSLAASPEAYLFIRSSFARSLATFSIGSYVIGIGDRHLENFLISQRNGILIGIDFGHAFGTATQFLPIPELMPFRLTRQFTSFLKPLDAVGLLAHTMTHTLNALQNHKDFLLSTMDVFVKEPLIDWVKLASRLGKEMGADKNTDEWFPKKKIAIAKKKLDRWNPAYITTEEILSSVHKGQIYEKNLLEITHGDQNTNIRSKTPKICKSAKEQVDCLIDQATDLNILGRTWAGWSSWL</sequence>
<feature type="domain" description="FATC" evidence="16">
    <location>
        <begin position="3079"/>
        <end position="3111"/>
    </location>
</feature>
<dbReference type="GO" id="GO:0000723">
    <property type="term" value="P:telomere maintenance"/>
    <property type="evidence" value="ECO:0007669"/>
    <property type="project" value="TreeGrafter"/>
</dbReference>
<keyword evidence="18" id="KW-1185">Reference proteome</keyword>
<evidence type="ECO:0000256" key="13">
    <source>
        <dbReference type="SAM" id="MobiDB-lite"/>
    </source>
</evidence>
<evidence type="ECO:0000256" key="2">
    <source>
        <dbReference type="ARBA" id="ARBA00012513"/>
    </source>
</evidence>
<evidence type="ECO:0000259" key="15">
    <source>
        <dbReference type="PROSITE" id="PS51189"/>
    </source>
</evidence>
<keyword evidence="4" id="KW-0723">Serine/threonine-protein kinase</keyword>
<organism evidence="17 18">
    <name type="scientific">Cavenderia fasciculata</name>
    <name type="common">Slime mold</name>
    <name type="synonym">Dictyostelium fasciculatum</name>
    <dbReference type="NCBI Taxonomy" id="261658"/>
    <lineage>
        <taxon>Eukaryota</taxon>
        <taxon>Amoebozoa</taxon>
        <taxon>Evosea</taxon>
        <taxon>Eumycetozoa</taxon>
        <taxon>Dictyostelia</taxon>
        <taxon>Acytosteliales</taxon>
        <taxon>Cavenderiaceae</taxon>
        <taxon>Cavenderia</taxon>
    </lineage>
</organism>
<feature type="domain" description="FAT" evidence="15">
    <location>
        <begin position="1821"/>
        <end position="2521"/>
    </location>
</feature>
<protein>
    <recommendedName>
        <fullName evidence="3">DNA-dependent protein kinase catalytic subunit</fullName>
        <ecNumber evidence="2">2.7.11.1</ecNumber>
    </recommendedName>
</protein>
<dbReference type="InterPro" id="IPR003152">
    <property type="entry name" value="FATC_dom"/>
</dbReference>
<dbReference type="Pfam" id="PF08163">
    <property type="entry name" value="DNAPKcs_CC3"/>
    <property type="match status" value="1"/>
</dbReference>
<keyword evidence="6" id="KW-0808">Transferase</keyword>
<evidence type="ECO:0000256" key="8">
    <source>
        <dbReference type="ARBA" id="ARBA00022763"/>
    </source>
</evidence>
<dbReference type="PANTHER" id="PTHR11139">
    <property type="entry name" value="ATAXIA TELANGIECTASIA MUTATED ATM -RELATED"/>
    <property type="match status" value="1"/>
</dbReference>
<dbReference type="InterPro" id="IPR011009">
    <property type="entry name" value="Kinase-like_dom_sf"/>
</dbReference>
<dbReference type="InterPro" id="IPR000403">
    <property type="entry name" value="PI3/4_kinase_cat_dom"/>
</dbReference>
<evidence type="ECO:0000256" key="7">
    <source>
        <dbReference type="ARBA" id="ARBA00022741"/>
    </source>
</evidence>
<evidence type="ECO:0000256" key="11">
    <source>
        <dbReference type="ARBA" id="ARBA00023204"/>
    </source>
</evidence>
<evidence type="ECO:0000256" key="5">
    <source>
        <dbReference type="ARBA" id="ARBA00022553"/>
    </source>
</evidence>
<dbReference type="SMART" id="SM01344">
    <property type="entry name" value="NUC194"/>
    <property type="match status" value="1"/>
</dbReference>
<dbReference type="SMART" id="SM00146">
    <property type="entry name" value="PI3Kc"/>
    <property type="match status" value="1"/>
</dbReference>
<dbReference type="CDD" id="cd05172">
    <property type="entry name" value="PIKKc_DNA-PK"/>
    <property type="match status" value="1"/>
</dbReference>
<dbReference type="FunFam" id="3.30.1010.10:FF:000013">
    <property type="entry name" value="Protein kinase, DNA-activated, catalytic subunit"/>
    <property type="match status" value="1"/>
</dbReference>
<evidence type="ECO:0000256" key="1">
    <source>
        <dbReference type="ARBA" id="ARBA00004604"/>
    </source>
</evidence>
<feature type="domain" description="PI3K/PI4K catalytic" evidence="14">
    <location>
        <begin position="2699"/>
        <end position="3041"/>
    </location>
</feature>
<dbReference type="PROSITE" id="PS51189">
    <property type="entry name" value="FAT"/>
    <property type="match status" value="1"/>
</dbReference>
<dbReference type="PROSITE" id="PS51190">
    <property type="entry name" value="FATC"/>
    <property type="match status" value="1"/>
</dbReference>
<feature type="region of interest" description="Disordered" evidence="13">
    <location>
        <begin position="58"/>
        <end position="80"/>
    </location>
</feature>
<dbReference type="Pfam" id="PF20502">
    <property type="entry name" value="DNAPKcs_CC1-2"/>
    <property type="match status" value="2"/>
</dbReference>
<feature type="region of interest" description="Disordered" evidence="13">
    <location>
        <begin position="1850"/>
        <end position="1869"/>
    </location>
</feature>
<evidence type="ECO:0000256" key="6">
    <source>
        <dbReference type="ARBA" id="ARBA00022679"/>
    </source>
</evidence>
<evidence type="ECO:0000256" key="9">
    <source>
        <dbReference type="ARBA" id="ARBA00022777"/>
    </source>
</evidence>
<dbReference type="STRING" id="1054147.F4QCR8"/>
<dbReference type="InterPro" id="IPR018936">
    <property type="entry name" value="PI3/4_kinase_CS"/>
</dbReference>
<dbReference type="InterPro" id="IPR045581">
    <property type="entry name" value="DNAPKcs_CC5"/>
</dbReference>
<feature type="region of interest" description="Disordered" evidence="13">
    <location>
        <begin position="1624"/>
        <end position="1667"/>
    </location>
</feature>
<evidence type="ECO:0000256" key="4">
    <source>
        <dbReference type="ARBA" id="ARBA00022527"/>
    </source>
</evidence>
<keyword evidence="9 17" id="KW-0418">Kinase</keyword>
<keyword evidence="7" id="KW-0547">Nucleotide-binding</keyword>
<dbReference type="GO" id="GO:0006303">
    <property type="term" value="P:double-strand break repair via nonhomologous end joining"/>
    <property type="evidence" value="ECO:0007669"/>
    <property type="project" value="InterPro"/>
</dbReference>
<evidence type="ECO:0000256" key="12">
    <source>
        <dbReference type="ARBA" id="ARBA00023242"/>
    </source>
</evidence>
<dbReference type="GeneID" id="14865528"/>
<dbReference type="OrthoDB" id="431717at2759"/>
<proteinExistence type="predicted"/>
<evidence type="ECO:0000313" key="17">
    <source>
        <dbReference type="EMBL" id="EGG13650.1"/>
    </source>
</evidence>
<dbReference type="PROSITE" id="PS00916">
    <property type="entry name" value="PI3_4_KINASE_2"/>
    <property type="match status" value="1"/>
</dbReference>
<dbReference type="Pfam" id="PF19704">
    <property type="entry name" value="DNAPKcs_CC5"/>
    <property type="match status" value="1"/>
</dbReference>
<reference evidence="18" key="1">
    <citation type="journal article" date="2011" name="Genome Res.">
        <title>Phylogeny-wide analysis of social amoeba genomes highlights ancient origins for complex intercellular communication.</title>
        <authorList>
            <person name="Heidel A.J."/>
            <person name="Lawal H.M."/>
            <person name="Felder M."/>
            <person name="Schilde C."/>
            <person name="Helps N.R."/>
            <person name="Tunggal B."/>
            <person name="Rivero F."/>
            <person name="John U."/>
            <person name="Schleicher M."/>
            <person name="Eichinger L."/>
            <person name="Platzer M."/>
            <person name="Noegel A.A."/>
            <person name="Schaap P."/>
            <person name="Gloeckner G."/>
        </authorList>
    </citation>
    <scope>NUCLEOTIDE SEQUENCE [LARGE SCALE GENOMIC DNA]</scope>
    <source>
        <strain evidence="18">SH3</strain>
    </source>
</reference>
<evidence type="ECO:0000256" key="10">
    <source>
        <dbReference type="ARBA" id="ARBA00022840"/>
    </source>
</evidence>
<dbReference type="Pfam" id="PF02260">
    <property type="entry name" value="FATC"/>
    <property type="match status" value="1"/>
</dbReference>
<dbReference type="InterPro" id="IPR037706">
    <property type="entry name" value="DNA-PK_dom"/>
</dbReference>
<dbReference type="InterPro" id="IPR050517">
    <property type="entry name" value="DDR_Repair_Kinase"/>
</dbReference>
<keyword evidence="12" id="KW-0539">Nucleus</keyword>
<dbReference type="InterPro" id="IPR046803">
    <property type="entry name" value="DNAPKcs_CC1-2"/>
</dbReference>
<evidence type="ECO:0000259" key="16">
    <source>
        <dbReference type="PROSITE" id="PS51190"/>
    </source>
</evidence>
<dbReference type="GO" id="GO:0005730">
    <property type="term" value="C:nucleolus"/>
    <property type="evidence" value="ECO:0007669"/>
    <property type="project" value="UniProtKB-SubCell"/>
</dbReference>
<feature type="region of interest" description="Disordered" evidence="13">
    <location>
        <begin position="482"/>
        <end position="531"/>
    </location>
</feature>
<dbReference type="PANTHER" id="PTHR11139:SF68">
    <property type="entry name" value="DNA-DEPENDENT PROTEIN KINASE CATALYTIC SUBUNIT"/>
    <property type="match status" value="1"/>
</dbReference>
<dbReference type="PROSITE" id="PS50290">
    <property type="entry name" value="PI3_4_KINASE_3"/>
    <property type="match status" value="1"/>
</dbReference>
<name>F4QCR8_CACFS</name>
<accession>F4QCR8</accession>
<evidence type="ECO:0000313" key="18">
    <source>
        <dbReference type="Proteomes" id="UP000007797"/>
    </source>
</evidence>
<dbReference type="InterPro" id="IPR016024">
    <property type="entry name" value="ARM-type_fold"/>
</dbReference>
<keyword evidence="8" id="KW-0227">DNA damage</keyword>
<dbReference type="InterPro" id="IPR003151">
    <property type="entry name" value="PIK-rel_kinase_FAT"/>
</dbReference>
<feature type="compositionally biased region" description="Low complexity" evidence="13">
    <location>
        <begin position="1626"/>
        <end position="1646"/>
    </location>
</feature>
<dbReference type="RefSeq" id="XP_004350354.1">
    <property type="nucleotide sequence ID" value="XM_004350304.1"/>
</dbReference>
<evidence type="ECO:0000256" key="3">
    <source>
        <dbReference type="ARBA" id="ARBA00018077"/>
    </source>
</evidence>
<dbReference type="GO" id="GO:0005524">
    <property type="term" value="F:ATP binding"/>
    <property type="evidence" value="ECO:0007669"/>
    <property type="project" value="UniProtKB-KW"/>
</dbReference>
<keyword evidence="10" id="KW-0067">ATP-binding</keyword>
<dbReference type="Gene3D" id="1.10.1070.11">
    <property type="entry name" value="Phosphatidylinositol 3-/4-kinase, catalytic domain"/>
    <property type="match status" value="1"/>
</dbReference>
<dbReference type="Pfam" id="PF02259">
    <property type="entry name" value="FAT"/>
    <property type="match status" value="1"/>
</dbReference>
<keyword evidence="11" id="KW-0234">DNA repair</keyword>
<dbReference type="KEGG" id="dfa:DFA_11411"/>
<feature type="compositionally biased region" description="Acidic residues" evidence="13">
    <location>
        <begin position="71"/>
        <end position="80"/>
    </location>
</feature>
<dbReference type="SUPFAM" id="SSF56112">
    <property type="entry name" value="Protein kinase-like (PK-like)"/>
    <property type="match status" value="1"/>
</dbReference>
<feature type="compositionally biased region" description="Basic and acidic residues" evidence="13">
    <location>
        <begin position="500"/>
        <end position="509"/>
    </location>
</feature>
<evidence type="ECO:0000259" key="14">
    <source>
        <dbReference type="PROSITE" id="PS50290"/>
    </source>
</evidence>
<dbReference type="Pfam" id="PF00454">
    <property type="entry name" value="PI3_PI4_kinase"/>
    <property type="match status" value="1"/>
</dbReference>
<dbReference type="EC" id="2.7.11.1" evidence="2"/>
<keyword evidence="5" id="KW-0597">Phosphoprotein</keyword>
<dbReference type="OMA" id="MHRIANE"/>
<dbReference type="InterPro" id="IPR012582">
    <property type="entry name" value="DNAPKcs_CC3"/>
</dbReference>
<dbReference type="SUPFAM" id="SSF48371">
    <property type="entry name" value="ARM repeat"/>
    <property type="match status" value="1"/>
</dbReference>
<gene>
    <name evidence="17" type="primary">dnapkcs</name>
    <name evidence="17" type="ORF">DFA_11411</name>
</gene>
<dbReference type="Proteomes" id="UP000007797">
    <property type="component" value="Unassembled WGS sequence"/>
</dbReference>
<dbReference type="Gene3D" id="3.30.1010.10">
    <property type="entry name" value="Phosphatidylinositol 3-kinase Catalytic Subunit, Chain A, domain 4"/>
    <property type="match status" value="1"/>
</dbReference>
<dbReference type="InterPro" id="IPR036940">
    <property type="entry name" value="PI3/4_kinase_cat_sf"/>
</dbReference>
<dbReference type="GO" id="GO:0004677">
    <property type="term" value="F:DNA-dependent protein kinase activity"/>
    <property type="evidence" value="ECO:0007669"/>
    <property type="project" value="InterPro"/>
</dbReference>